<evidence type="ECO:0000313" key="3">
    <source>
        <dbReference type="RefSeq" id="XP_017972513.1"/>
    </source>
</evidence>
<dbReference type="AlphaFoldDB" id="A0AB32VXP8"/>
<evidence type="ECO:0000256" key="1">
    <source>
        <dbReference type="SAM" id="MobiDB-lite"/>
    </source>
</evidence>
<reference evidence="3" key="2">
    <citation type="submission" date="2025-08" db="UniProtKB">
        <authorList>
            <consortium name="RefSeq"/>
        </authorList>
    </citation>
    <scope>IDENTIFICATION</scope>
</reference>
<dbReference type="Proteomes" id="UP000694886">
    <property type="component" value="Chromosome 3"/>
</dbReference>
<sequence length="158" mass="18442">MAGRKRTVREEEQREWFCCTLRKEKKSFCCNFERKKKAKNFELEILEVLLPLKGSKVLPICVEKLKLFVANLCRKIGAVCCRKIGAVCAEKLELFAANLCRKIGQHCAANLREKKQLGVAKFLRKRELKVLPPKEEENDPRKRGSHGGEERKTWWLRE</sequence>
<dbReference type="RefSeq" id="XP_017972513.1">
    <property type="nucleotide sequence ID" value="XM_018117024.1"/>
</dbReference>
<evidence type="ECO:0000313" key="2">
    <source>
        <dbReference type="Proteomes" id="UP000694886"/>
    </source>
</evidence>
<gene>
    <name evidence="3" type="primary">LOC108661135</name>
</gene>
<organism evidence="2 3">
    <name type="scientific">Theobroma cacao</name>
    <name type="common">Cacao</name>
    <name type="synonym">Cocoa</name>
    <dbReference type="NCBI Taxonomy" id="3641"/>
    <lineage>
        <taxon>Eukaryota</taxon>
        <taxon>Viridiplantae</taxon>
        <taxon>Streptophyta</taxon>
        <taxon>Embryophyta</taxon>
        <taxon>Tracheophyta</taxon>
        <taxon>Spermatophyta</taxon>
        <taxon>Magnoliopsida</taxon>
        <taxon>eudicotyledons</taxon>
        <taxon>Gunneridae</taxon>
        <taxon>Pentapetalae</taxon>
        <taxon>rosids</taxon>
        <taxon>malvids</taxon>
        <taxon>Malvales</taxon>
        <taxon>Malvaceae</taxon>
        <taxon>Byttnerioideae</taxon>
        <taxon>Theobroma</taxon>
    </lineage>
</organism>
<reference evidence="2" key="1">
    <citation type="journal article" date="1997" name="Nucleic Acids Res.">
        <title>tRNAscan-SE: a program for improved detection of transfer RNA genes in genomic sequence.</title>
        <authorList>
            <person name="Lowe T.M."/>
            <person name="Eddy S.R."/>
        </authorList>
    </citation>
    <scope>NUCLEOTIDE SEQUENCE [LARGE SCALE GENOMIC DNA]</scope>
    <source>
        <strain evidence="2">r\B97-61/B2</strain>
    </source>
</reference>
<proteinExistence type="predicted"/>
<dbReference type="GeneID" id="108661135"/>
<name>A0AB32VXP8_THECC</name>
<protein>
    <submittedName>
        <fullName evidence="3">Uncharacterized protein LOC108661135</fullName>
    </submittedName>
</protein>
<accession>A0AB32VXP8</accession>
<dbReference type="Gramene" id="Tc03v2_t005060.1">
    <property type="protein sequence ID" value="Tc03v2_p005060.1"/>
    <property type="gene ID" value="Tc03v2_g005060"/>
</dbReference>
<feature type="region of interest" description="Disordered" evidence="1">
    <location>
        <begin position="131"/>
        <end position="158"/>
    </location>
</feature>
<dbReference type="KEGG" id="tcc:108661135"/>